<dbReference type="CDD" id="cd16282">
    <property type="entry name" value="metallo-hydrolase-like_MBL-fold"/>
    <property type="match status" value="1"/>
</dbReference>
<dbReference type="InterPro" id="IPR013105">
    <property type="entry name" value="TPR_2"/>
</dbReference>
<feature type="signal peptide" evidence="4">
    <location>
        <begin position="1"/>
        <end position="21"/>
    </location>
</feature>
<feature type="repeat" description="TPR" evidence="3">
    <location>
        <begin position="420"/>
        <end position="453"/>
    </location>
</feature>
<dbReference type="Pfam" id="PF07719">
    <property type="entry name" value="TPR_2"/>
    <property type="match status" value="1"/>
</dbReference>
<dbReference type="PROSITE" id="PS50005">
    <property type="entry name" value="TPR"/>
    <property type="match status" value="1"/>
</dbReference>
<organism evidence="6 7">
    <name type="scientific">Candidatus Fischerbacteria bacterium RBG_13_37_8</name>
    <dbReference type="NCBI Taxonomy" id="1817863"/>
    <lineage>
        <taxon>Bacteria</taxon>
        <taxon>Candidatus Fischeribacteriota</taxon>
    </lineage>
</organism>
<evidence type="ECO:0000256" key="4">
    <source>
        <dbReference type="SAM" id="SignalP"/>
    </source>
</evidence>
<evidence type="ECO:0000313" key="7">
    <source>
        <dbReference type="Proteomes" id="UP000178943"/>
    </source>
</evidence>
<evidence type="ECO:0000313" key="6">
    <source>
        <dbReference type="EMBL" id="OGF63994.1"/>
    </source>
</evidence>
<dbReference type="InterPro" id="IPR036866">
    <property type="entry name" value="RibonucZ/Hydroxyglut_hydro"/>
</dbReference>
<comment type="caution">
    <text evidence="6">The sequence shown here is derived from an EMBL/GenBank/DDBJ whole genome shotgun (WGS) entry which is preliminary data.</text>
</comment>
<dbReference type="PANTHER" id="PTHR42951">
    <property type="entry name" value="METALLO-BETA-LACTAMASE DOMAIN-CONTAINING"/>
    <property type="match status" value="1"/>
</dbReference>
<keyword evidence="1" id="KW-0677">Repeat</keyword>
<dbReference type="SUPFAM" id="SSF48452">
    <property type="entry name" value="TPR-like"/>
    <property type="match status" value="1"/>
</dbReference>
<gene>
    <name evidence="6" type="ORF">A2Y62_17455</name>
</gene>
<dbReference type="PANTHER" id="PTHR42951:SF4">
    <property type="entry name" value="ACYL-COENZYME A THIOESTERASE MBLAC2"/>
    <property type="match status" value="1"/>
</dbReference>
<dbReference type="Gene3D" id="3.60.15.10">
    <property type="entry name" value="Ribonuclease Z/Hydroxyacylglutathione hydrolase-like"/>
    <property type="match status" value="1"/>
</dbReference>
<protein>
    <recommendedName>
        <fullName evidence="5">Metallo-beta-lactamase domain-containing protein</fullName>
    </recommendedName>
</protein>
<name>A0A1F5VKS2_9BACT</name>
<dbReference type="SUPFAM" id="SSF56281">
    <property type="entry name" value="Metallo-hydrolase/oxidoreductase"/>
    <property type="match status" value="1"/>
</dbReference>
<dbReference type="SMART" id="SM00028">
    <property type="entry name" value="TPR"/>
    <property type="match status" value="2"/>
</dbReference>
<evidence type="ECO:0000256" key="1">
    <source>
        <dbReference type="ARBA" id="ARBA00022737"/>
    </source>
</evidence>
<dbReference type="InterPro" id="IPR011990">
    <property type="entry name" value="TPR-like_helical_dom_sf"/>
</dbReference>
<dbReference type="AlphaFoldDB" id="A0A1F5VKS2"/>
<evidence type="ECO:0000256" key="3">
    <source>
        <dbReference type="PROSITE-ProRule" id="PRU00339"/>
    </source>
</evidence>
<feature type="chain" id="PRO_5009522006" description="Metallo-beta-lactamase domain-containing protein" evidence="4">
    <location>
        <begin position="22"/>
        <end position="465"/>
    </location>
</feature>
<evidence type="ECO:0000259" key="5">
    <source>
        <dbReference type="SMART" id="SM00849"/>
    </source>
</evidence>
<proteinExistence type="predicted"/>
<dbReference type="InterPro" id="IPR001279">
    <property type="entry name" value="Metallo-B-lactamas"/>
</dbReference>
<dbReference type="InterPro" id="IPR050855">
    <property type="entry name" value="NDM-1-like"/>
</dbReference>
<dbReference type="Gene3D" id="1.25.40.10">
    <property type="entry name" value="Tetratricopeptide repeat domain"/>
    <property type="match status" value="1"/>
</dbReference>
<dbReference type="EMBL" id="MFGW01000143">
    <property type="protein sequence ID" value="OGF63994.1"/>
    <property type="molecule type" value="Genomic_DNA"/>
</dbReference>
<sequence length="465" mass="53627">MHKYGTILLLIAFCLAGIAHGSGNNGIPEITYERYSDRVLIVKTGEQYFDKIVAIAAKKGIVVIDTGIAPSLAAEYRKIIEREFGRKDFAYIINTHYHYDHSNGNQAFADAKIIGHERSVEGMKEYANDIKNIIARGRDRVAQWKDQYKTMEPASEQAKRLLDTITSYDFMCDDVEKNFISTPPTITFNDRMKLNLGDITLDLVYFGEGRHTGDDILIHCPEEKILFTGDLFYYASIIISPRLPFDAERWISSLNYVLQDPSTVKYVSDMHNKPMTGTFITLFRDYLVDMQKNLAEAKKQNLLFDEVQKQFAYDKKFTYLEKSEIPIEQLKQQHEVNLRFMWYHLKGVQSAATQLDNEITASGITAALKKFKQMRSAPPDTFYYDERELNLLAYRLLGANQISEALEVFKINVELYPQSWNVYDSLAEAYMKNDQNDLAIKNYRKSLELNPDNTNAVNYLKQLEK</sequence>
<dbReference type="Proteomes" id="UP000178943">
    <property type="component" value="Unassembled WGS sequence"/>
</dbReference>
<dbReference type="Pfam" id="PF00753">
    <property type="entry name" value="Lactamase_B"/>
    <property type="match status" value="1"/>
</dbReference>
<accession>A0A1F5VKS2</accession>
<dbReference type="STRING" id="1817863.A2Y62_17455"/>
<reference evidence="6 7" key="1">
    <citation type="journal article" date="2016" name="Nat. Commun.">
        <title>Thousands of microbial genomes shed light on interconnected biogeochemical processes in an aquifer system.</title>
        <authorList>
            <person name="Anantharaman K."/>
            <person name="Brown C.T."/>
            <person name="Hug L.A."/>
            <person name="Sharon I."/>
            <person name="Castelle C.J."/>
            <person name="Probst A.J."/>
            <person name="Thomas B.C."/>
            <person name="Singh A."/>
            <person name="Wilkins M.J."/>
            <person name="Karaoz U."/>
            <person name="Brodie E.L."/>
            <person name="Williams K.H."/>
            <person name="Hubbard S.S."/>
            <person name="Banfield J.F."/>
        </authorList>
    </citation>
    <scope>NUCLEOTIDE SEQUENCE [LARGE SCALE GENOMIC DNA]</scope>
</reference>
<keyword evidence="2 3" id="KW-0802">TPR repeat</keyword>
<dbReference type="SMART" id="SM00849">
    <property type="entry name" value="Lactamase_B"/>
    <property type="match status" value="1"/>
</dbReference>
<dbReference type="InterPro" id="IPR019734">
    <property type="entry name" value="TPR_rpt"/>
</dbReference>
<feature type="domain" description="Metallo-beta-lactamase" evidence="5">
    <location>
        <begin position="49"/>
        <end position="271"/>
    </location>
</feature>
<keyword evidence="4" id="KW-0732">Signal</keyword>
<evidence type="ECO:0000256" key="2">
    <source>
        <dbReference type="ARBA" id="ARBA00022803"/>
    </source>
</evidence>